<feature type="compositionally biased region" description="Basic and acidic residues" evidence="8">
    <location>
        <begin position="301"/>
        <end position="313"/>
    </location>
</feature>
<accession>A0A8K0NK58</accession>
<evidence type="ECO:0000259" key="9">
    <source>
        <dbReference type="PROSITE" id="PS51745"/>
    </source>
</evidence>
<dbReference type="InterPro" id="IPR019734">
    <property type="entry name" value="TPR_rpt"/>
</dbReference>
<dbReference type="Gene3D" id="1.25.40.10">
    <property type="entry name" value="Tetratricopeptide repeat domain"/>
    <property type="match status" value="1"/>
</dbReference>
<evidence type="ECO:0000313" key="10">
    <source>
        <dbReference type="EMBL" id="KAG5927779.1"/>
    </source>
</evidence>
<evidence type="ECO:0000256" key="3">
    <source>
        <dbReference type="ARBA" id="ARBA00022443"/>
    </source>
</evidence>
<feature type="compositionally biased region" description="Basic and acidic residues" evidence="8">
    <location>
        <begin position="268"/>
        <end position="286"/>
    </location>
</feature>
<feature type="compositionally biased region" description="Basic and acidic residues" evidence="8">
    <location>
        <begin position="387"/>
        <end position="400"/>
    </location>
</feature>
<dbReference type="FunFam" id="1.25.40.10:FF:000017">
    <property type="entry name" value="NADPH oxidase regulator NoxR"/>
    <property type="match status" value="1"/>
</dbReference>
<dbReference type="InterPro" id="IPR053793">
    <property type="entry name" value="PB1-like"/>
</dbReference>
<dbReference type="AlphaFoldDB" id="A0A8K0NK58"/>
<dbReference type="Proteomes" id="UP000811619">
    <property type="component" value="Unassembled WGS sequence"/>
</dbReference>
<reference evidence="10" key="1">
    <citation type="journal article" date="2020" name="bioRxiv">
        <title>Whole genome comparisons of ergot fungi reveals the divergence and evolution of species within the genus Claviceps are the result of varying mechanisms driving genome evolution and host range expansion.</title>
        <authorList>
            <person name="Wyka S.A."/>
            <person name="Mondo S.J."/>
            <person name="Liu M."/>
            <person name="Dettman J."/>
            <person name="Nalam V."/>
            <person name="Broders K.D."/>
        </authorList>
    </citation>
    <scope>NUCLEOTIDE SEQUENCE</scope>
    <source>
        <strain evidence="10">CCC 489</strain>
    </source>
</reference>
<evidence type="ECO:0000256" key="2">
    <source>
        <dbReference type="ARBA" id="ARBA00008051"/>
    </source>
</evidence>
<protein>
    <recommendedName>
        <fullName evidence="9">PB1 domain-containing protein</fullName>
    </recommendedName>
</protein>
<dbReference type="InterPro" id="IPR051864">
    <property type="entry name" value="NCF2_NOXA1"/>
</dbReference>
<dbReference type="PROSITE" id="PS50293">
    <property type="entry name" value="TPR_REGION"/>
    <property type="match status" value="1"/>
</dbReference>
<dbReference type="Pfam" id="PF00515">
    <property type="entry name" value="TPR_1"/>
    <property type="match status" value="1"/>
</dbReference>
<comment type="caution">
    <text evidence="10">The sequence shown here is derived from an EMBL/GenBank/DDBJ whole genome shotgun (WGS) entry which is preliminary data.</text>
</comment>
<feature type="region of interest" description="Disordered" evidence="8">
    <location>
        <begin position="250"/>
        <end position="343"/>
    </location>
</feature>
<dbReference type="SUPFAM" id="SSF48452">
    <property type="entry name" value="TPR-like"/>
    <property type="match status" value="1"/>
</dbReference>
<dbReference type="InterPro" id="IPR011990">
    <property type="entry name" value="TPR-like_helical_dom_sf"/>
</dbReference>
<gene>
    <name evidence="10" type="ORF">E4U42_001785</name>
</gene>
<dbReference type="PROSITE" id="PS50005">
    <property type="entry name" value="TPR"/>
    <property type="match status" value="1"/>
</dbReference>
<sequence length="527" mass="59658">MTLKLEIETWVAALTRYDNQEFDESLDEFEKISGTSKILFNMGVIYATMGEHEKAIEYYQRAISLDRYLAIAHFQQGVSNFLMGEFDAALINFNDTLSHLRGNVVINYEQLGLSFRLYSCEVIFNRGLCYIYLQQRDVGMNDLLYATQEKREESHNVIDEAISVEAEGYTVFSIPVGVLYRPNDVKVRNLATKDYLGKARLVATSDRSNAFTGFSGPEILKAGKPEAKDDRPANSISFAATNLVKQGLQSLRRKSEPDINSNVFPPRLHSENGRLSRDSSIRDDSRPMPAKLTIQTQGSNRKNEKAPSSEHARAIRSATSSGSSQGYHRRDPSWAPPRRPARPIEEVVEAEAEAGMYNTYRGGGDIKGKQPLRTERRPSIRSGSQHRYHEEGGVREHGDGSFRGAEPEMPAYDSRRRVSRTECRAPPRRPEVHSIRVKVHYSDVRYIMVGAEIEYPDFVDKVKDKFGMKRRFKMKIKDEDMPDGDMITVGDQDDLEMAVHSSTSLAMREGHGIAKMEVRRKTSRLAA</sequence>
<dbReference type="SUPFAM" id="SSF54277">
    <property type="entry name" value="CAD &amp; PB1 domains"/>
    <property type="match status" value="1"/>
</dbReference>
<keyword evidence="3" id="KW-0728">SH3 domain</keyword>
<evidence type="ECO:0000256" key="1">
    <source>
        <dbReference type="ARBA" id="ARBA00004496"/>
    </source>
</evidence>
<feature type="compositionally biased region" description="Polar residues" evidence="8">
    <location>
        <begin position="317"/>
        <end position="326"/>
    </location>
</feature>
<dbReference type="PANTHER" id="PTHR15175">
    <property type="entry name" value="NEUTROPHIL CYTOSOLIC FACTOR 2, NEUTROPHIL NADPH OXIDASE FACTOR 2"/>
    <property type="match status" value="1"/>
</dbReference>
<feature type="region of interest" description="Disordered" evidence="8">
    <location>
        <begin position="356"/>
        <end position="429"/>
    </location>
</feature>
<feature type="compositionally biased region" description="Basic and acidic residues" evidence="8">
    <location>
        <begin position="413"/>
        <end position="429"/>
    </location>
</feature>
<comment type="similarity">
    <text evidence="2">Belongs to the NCF2/NOXA1 family.</text>
</comment>
<comment type="subcellular location">
    <subcellularLocation>
        <location evidence="1">Cytoplasm</location>
    </subcellularLocation>
</comment>
<name>A0A8K0NK58_9HYPO</name>
<evidence type="ECO:0000256" key="8">
    <source>
        <dbReference type="SAM" id="MobiDB-lite"/>
    </source>
</evidence>
<keyword evidence="11" id="KW-1185">Reference proteome</keyword>
<evidence type="ECO:0000256" key="7">
    <source>
        <dbReference type="PROSITE-ProRule" id="PRU00339"/>
    </source>
</evidence>
<evidence type="ECO:0000256" key="6">
    <source>
        <dbReference type="ARBA" id="ARBA00022803"/>
    </source>
</evidence>
<dbReference type="EMBL" id="SRPY01000157">
    <property type="protein sequence ID" value="KAG5927779.1"/>
    <property type="molecule type" value="Genomic_DNA"/>
</dbReference>
<dbReference type="SMART" id="SM00028">
    <property type="entry name" value="TPR"/>
    <property type="match status" value="2"/>
</dbReference>
<keyword evidence="6 7" id="KW-0802">TPR repeat</keyword>
<dbReference type="PROSITE" id="PS51745">
    <property type="entry name" value="PB1"/>
    <property type="match status" value="1"/>
</dbReference>
<organism evidence="10 11">
    <name type="scientific">Claviceps africana</name>
    <dbReference type="NCBI Taxonomy" id="83212"/>
    <lineage>
        <taxon>Eukaryota</taxon>
        <taxon>Fungi</taxon>
        <taxon>Dikarya</taxon>
        <taxon>Ascomycota</taxon>
        <taxon>Pezizomycotina</taxon>
        <taxon>Sordariomycetes</taxon>
        <taxon>Hypocreomycetidae</taxon>
        <taxon>Hypocreales</taxon>
        <taxon>Clavicipitaceae</taxon>
        <taxon>Claviceps</taxon>
    </lineage>
</organism>
<dbReference type="GO" id="GO:0005737">
    <property type="term" value="C:cytoplasm"/>
    <property type="evidence" value="ECO:0007669"/>
    <property type="project" value="UniProtKB-SubCell"/>
</dbReference>
<dbReference type="Gene3D" id="3.10.20.90">
    <property type="entry name" value="Phosphatidylinositol 3-kinase Catalytic Subunit, Chain A, domain 1"/>
    <property type="match status" value="1"/>
</dbReference>
<feature type="repeat" description="TPR" evidence="7">
    <location>
        <begin position="36"/>
        <end position="69"/>
    </location>
</feature>
<feature type="compositionally biased region" description="Basic and acidic residues" evidence="8">
    <location>
        <begin position="364"/>
        <end position="378"/>
    </location>
</feature>
<dbReference type="OrthoDB" id="9450131at2759"/>
<feature type="domain" description="PB1" evidence="9">
    <location>
        <begin position="434"/>
        <end position="521"/>
    </location>
</feature>
<evidence type="ECO:0000256" key="5">
    <source>
        <dbReference type="ARBA" id="ARBA00022737"/>
    </source>
</evidence>
<dbReference type="Pfam" id="PF00564">
    <property type="entry name" value="PB1"/>
    <property type="match status" value="1"/>
</dbReference>
<evidence type="ECO:0000313" key="11">
    <source>
        <dbReference type="Proteomes" id="UP000811619"/>
    </source>
</evidence>
<evidence type="ECO:0000256" key="4">
    <source>
        <dbReference type="ARBA" id="ARBA00022490"/>
    </source>
</evidence>
<proteinExistence type="inferred from homology"/>
<dbReference type="InterPro" id="IPR000270">
    <property type="entry name" value="PB1_dom"/>
</dbReference>
<keyword evidence="5" id="KW-0677">Repeat</keyword>
<dbReference type="SMART" id="SM00666">
    <property type="entry name" value="PB1"/>
    <property type="match status" value="1"/>
</dbReference>
<dbReference type="PANTHER" id="PTHR15175:SF0">
    <property type="entry name" value="SH3 DOMAIN-CONTAINING PROTEIN C23A1.17"/>
    <property type="match status" value="1"/>
</dbReference>
<keyword evidence="4" id="KW-0963">Cytoplasm</keyword>